<dbReference type="InterPro" id="IPR012795">
    <property type="entry name" value="tRNA_Ile_lys_synt_N"/>
</dbReference>
<accession>A0A4Q7YZE4</accession>
<feature type="binding site" evidence="6">
    <location>
        <begin position="25"/>
        <end position="30"/>
    </location>
    <ligand>
        <name>ATP</name>
        <dbReference type="ChEBI" id="CHEBI:30616"/>
    </ligand>
</feature>
<comment type="caution">
    <text evidence="8">The sequence shown here is derived from an EMBL/GenBank/DDBJ whole genome shotgun (WGS) entry which is preliminary data.</text>
</comment>
<evidence type="ECO:0000256" key="4">
    <source>
        <dbReference type="ARBA" id="ARBA00022840"/>
    </source>
</evidence>
<feature type="domain" description="tRNA(Ile)-lysidine/2-thiocytidine synthase N-terminal" evidence="7">
    <location>
        <begin position="20"/>
        <end position="220"/>
    </location>
</feature>
<evidence type="ECO:0000313" key="9">
    <source>
        <dbReference type="Proteomes" id="UP000292958"/>
    </source>
</evidence>
<dbReference type="EC" id="6.3.4.19" evidence="6"/>
<dbReference type="SUPFAM" id="SSF82829">
    <property type="entry name" value="MesJ substrate recognition domain-like"/>
    <property type="match status" value="1"/>
</dbReference>
<keyword evidence="4 6" id="KW-0067">ATP-binding</keyword>
<evidence type="ECO:0000256" key="3">
    <source>
        <dbReference type="ARBA" id="ARBA00022741"/>
    </source>
</evidence>
<dbReference type="InterPro" id="IPR011063">
    <property type="entry name" value="TilS/TtcA_N"/>
</dbReference>
<evidence type="ECO:0000256" key="6">
    <source>
        <dbReference type="HAMAP-Rule" id="MF_01161"/>
    </source>
</evidence>
<comment type="domain">
    <text evidence="6">The N-terminal region contains the highly conserved SGGXDS motif, predicted to be a P-loop motif involved in ATP binding.</text>
</comment>
<dbReference type="EMBL" id="SHKW01000001">
    <property type="protein sequence ID" value="RZU42884.1"/>
    <property type="molecule type" value="Genomic_DNA"/>
</dbReference>
<evidence type="ECO:0000259" key="7">
    <source>
        <dbReference type="Pfam" id="PF01171"/>
    </source>
</evidence>
<name>A0A4Q7YZE4_9BACT</name>
<evidence type="ECO:0000313" key="8">
    <source>
        <dbReference type="EMBL" id="RZU42884.1"/>
    </source>
</evidence>
<proteinExistence type="inferred from homology"/>
<dbReference type="InterPro" id="IPR012094">
    <property type="entry name" value="tRNA_Ile_lys_synt"/>
</dbReference>
<comment type="subcellular location">
    <subcellularLocation>
        <location evidence="6">Cytoplasm</location>
    </subcellularLocation>
</comment>
<dbReference type="Pfam" id="PF01171">
    <property type="entry name" value="ATP_bind_3"/>
    <property type="match status" value="1"/>
</dbReference>
<keyword evidence="3 6" id="KW-0547">Nucleotide-binding</keyword>
<keyword evidence="1 6" id="KW-0436">Ligase</keyword>
<dbReference type="CDD" id="cd01992">
    <property type="entry name" value="TilS_N"/>
    <property type="match status" value="1"/>
</dbReference>
<comment type="similarity">
    <text evidence="6">Belongs to the tRNA(Ile)-lysidine synthase family.</text>
</comment>
<keyword evidence="6" id="KW-0963">Cytoplasm</keyword>
<dbReference type="GO" id="GO:0032267">
    <property type="term" value="F:tRNA(Ile)-lysidine synthase activity"/>
    <property type="evidence" value="ECO:0007669"/>
    <property type="project" value="UniProtKB-EC"/>
</dbReference>
<dbReference type="GO" id="GO:0005737">
    <property type="term" value="C:cytoplasm"/>
    <property type="evidence" value="ECO:0007669"/>
    <property type="project" value="UniProtKB-SubCell"/>
</dbReference>
<dbReference type="PANTHER" id="PTHR43033:SF1">
    <property type="entry name" value="TRNA(ILE)-LYSIDINE SYNTHASE-RELATED"/>
    <property type="match status" value="1"/>
</dbReference>
<evidence type="ECO:0000256" key="5">
    <source>
        <dbReference type="ARBA" id="ARBA00048539"/>
    </source>
</evidence>
<dbReference type="AlphaFoldDB" id="A0A4Q7YZE4"/>
<dbReference type="PANTHER" id="PTHR43033">
    <property type="entry name" value="TRNA(ILE)-LYSIDINE SYNTHASE-RELATED"/>
    <property type="match status" value="1"/>
</dbReference>
<evidence type="ECO:0000256" key="1">
    <source>
        <dbReference type="ARBA" id="ARBA00022598"/>
    </source>
</evidence>
<keyword evidence="2 6" id="KW-0819">tRNA processing</keyword>
<dbReference type="HAMAP" id="MF_01161">
    <property type="entry name" value="tRNA_Ile_lys_synt"/>
    <property type="match status" value="1"/>
</dbReference>
<dbReference type="SUPFAM" id="SSF52402">
    <property type="entry name" value="Adenine nucleotide alpha hydrolases-like"/>
    <property type="match status" value="1"/>
</dbReference>
<dbReference type="GO" id="GO:0005524">
    <property type="term" value="F:ATP binding"/>
    <property type="evidence" value="ECO:0007669"/>
    <property type="project" value="UniProtKB-UniRule"/>
</dbReference>
<dbReference type="Gene3D" id="3.40.50.620">
    <property type="entry name" value="HUPs"/>
    <property type="match status" value="1"/>
</dbReference>
<dbReference type="NCBIfam" id="TIGR02432">
    <property type="entry name" value="lysidine_TilS_N"/>
    <property type="match status" value="1"/>
</dbReference>
<dbReference type="InterPro" id="IPR014729">
    <property type="entry name" value="Rossmann-like_a/b/a_fold"/>
</dbReference>
<dbReference type="Proteomes" id="UP000292958">
    <property type="component" value="Unassembled WGS sequence"/>
</dbReference>
<dbReference type="OrthoDB" id="9807403at2"/>
<evidence type="ECO:0000256" key="2">
    <source>
        <dbReference type="ARBA" id="ARBA00022694"/>
    </source>
</evidence>
<comment type="catalytic activity">
    <reaction evidence="5 6">
        <text>cytidine(34) in tRNA(Ile2) + L-lysine + ATP = lysidine(34) in tRNA(Ile2) + AMP + diphosphate + H(+)</text>
        <dbReference type="Rhea" id="RHEA:43744"/>
        <dbReference type="Rhea" id="RHEA-COMP:10625"/>
        <dbReference type="Rhea" id="RHEA-COMP:10670"/>
        <dbReference type="ChEBI" id="CHEBI:15378"/>
        <dbReference type="ChEBI" id="CHEBI:30616"/>
        <dbReference type="ChEBI" id="CHEBI:32551"/>
        <dbReference type="ChEBI" id="CHEBI:33019"/>
        <dbReference type="ChEBI" id="CHEBI:82748"/>
        <dbReference type="ChEBI" id="CHEBI:83665"/>
        <dbReference type="ChEBI" id="CHEBI:456215"/>
        <dbReference type="EC" id="6.3.4.19"/>
    </reaction>
</comment>
<dbReference type="GO" id="GO:0006400">
    <property type="term" value="P:tRNA modification"/>
    <property type="evidence" value="ECO:0007669"/>
    <property type="project" value="UniProtKB-UniRule"/>
</dbReference>
<comment type="function">
    <text evidence="6">Ligates lysine onto the cytidine present at position 34 of the AUA codon-specific tRNA(Ile) that contains the anticodon CAU, in an ATP-dependent manner. Cytidine is converted to lysidine, thus changing the amino acid specificity of the tRNA from methionine to isoleucine.</text>
</comment>
<protein>
    <recommendedName>
        <fullName evidence="6">tRNA(Ile)-lysidine synthase</fullName>
        <ecNumber evidence="6">6.3.4.19</ecNumber>
    </recommendedName>
    <alternativeName>
        <fullName evidence="6">tRNA(Ile)-2-lysyl-cytidine synthase</fullName>
    </alternativeName>
    <alternativeName>
        <fullName evidence="6">tRNA(Ile)-lysidine synthetase</fullName>
    </alternativeName>
</protein>
<dbReference type="RefSeq" id="WP_130421022.1">
    <property type="nucleotide sequence ID" value="NZ_SHKW01000001.1"/>
</dbReference>
<reference evidence="8 9" key="1">
    <citation type="submission" date="2019-02" db="EMBL/GenBank/DDBJ databases">
        <title>Genomic Encyclopedia of Archaeal and Bacterial Type Strains, Phase II (KMG-II): from individual species to whole genera.</title>
        <authorList>
            <person name="Goeker M."/>
        </authorList>
    </citation>
    <scope>NUCLEOTIDE SEQUENCE [LARGE SCALE GENOMIC DNA]</scope>
    <source>
        <strain evidence="8 9">DSM 18101</strain>
    </source>
</reference>
<dbReference type="Gene3D" id="1.20.59.20">
    <property type="match status" value="1"/>
</dbReference>
<sequence>MPQAPTLPFNREHIRPGDRICVAVSGGADSVALLLAIHEANAATRDSLGIGLSAVHVHHGIRDAVESDADLAFVQDLCIQLDVPLHIHHADVPARATQNRETLEEAAREVRYAFFRTLIASGHADSVLTAHTLDDQAETVLMKLLRGAWTEGLSAIHPVLLIDTPVSAPQAPTRTGRVLRPLLSTTRAQIESFLQSRNQTWRTDSTNADTAFTRNRVRHELLPQLRTFNPSIDQTLANLAELAREEESRWQAELSRLLPQLLLPGKPVRGGGRAVATTPGTASVGIELDRLRSLDPALRRRVLRAAARQLGFRLSFDDTTRLLALAGFATLPTVASRSGSSVHLAKGLRAQRSARELRLSCESKAEQDS</sequence>
<gene>
    <name evidence="6" type="primary">tilS</name>
    <name evidence="8" type="ORF">BDD14_4482</name>
</gene>
<keyword evidence="9" id="KW-1185">Reference proteome</keyword>
<organism evidence="8 9">
    <name type="scientific">Edaphobacter modestus</name>
    <dbReference type="NCBI Taxonomy" id="388466"/>
    <lineage>
        <taxon>Bacteria</taxon>
        <taxon>Pseudomonadati</taxon>
        <taxon>Acidobacteriota</taxon>
        <taxon>Terriglobia</taxon>
        <taxon>Terriglobales</taxon>
        <taxon>Acidobacteriaceae</taxon>
        <taxon>Edaphobacter</taxon>
    </lineage>
</organism>